<accession>A0ABS8JYV8</accession>
<feature type="region of interest" description="Disordered" evidence="1">
    <location>
        <begin position="90"/>
        <end position="136"/>
    </location>
</feature>
<proteinExistence type="predicted"/>
<keyword evidence="2" id="KW-1133">Transmembrane helix</keyword>
<reference evidence="3 4" key="1">
    <citation type="submission" date="2021-11" db="EMBL/GenBank/DDBJ databases">
        <authorList>
            <person name="Oh E.-T."/>
            <person name="Kim S.-B."/>
        </authorList>
    </citation>
    <scope>NUCLEOTIDE SEQUENCE [LARGE SCALE GENOMIC DNA]</scope>
    <source>
        <strain evidence="3 4">MMS20-SJTR3</strain>
    </source>
</reference>
<protein>
    <recommendedName>
        <fullName evidence="5">Type VI secretion system protein ImpL</fullName>
    </recommendedName>
</protein>
<dbReference type="RefSeq" id="WP_230511300.1">
    <property type="nucleotide sequence ID" value="NZ_JAJITD010000010.1"/>
</dbReference>
<keyword evidence="4" id="KW-1185">Reference proteome</keyword>
<feature type="compositionally biased region" description="Polar residues" evidence="1">
    <location>
        <begin position="263"/>
        <end position="280"/>
    </location>
</feature>
<evidence type="ECO:0000313" key="3">
    <source>
        <dbReference type="EMBL" id="MCC8395092.1"/>
    </source>
</evidence>
<name>A0ABS8JYV8_9BURK</name>
<dbReference type="Proteomes" id="UP001431019">
    <property type="component" value="Unassembled WGS sequence"/>
</dbReference>
<evidence type="ECO:0000256" key="1">
    <source>
        <dbReference type="SAM" id="MobiDB-lite"/>
    </source>
</evidence>
<feature type="region of interest" description="Disordered" evidence="1">
    <location>
        <begin position="189"/>
        <end position="287"/>
    </location>
</feature>
<evidence type="ECO:0000313" key="4">
    <source>
        <dbReference type="Proteomes" id="UP001431019"/>
    </source>
</evidence>
<keyword evidence="2" id="KW-0472">Membrane</keyword>
<feature type="compositionally biased region" description="Low complexity" evidence="1">
    <location>
        <begin position="202"/>
        <end position="222"/>
    </location>
</feature>
<evidence type="ECO:0008006" key="5">
    <source>
        <dbReference type="Google" id="ProtNLM"/>
    </source>
</evidence>
<sequence length="386" mass="41056">MSSTPLTLIEGAYALPRLRPLERLPEPFGRDWSFLPTGKRWREELESLYAALLRTVCIGEGGLLGYGQWVTFDHMRGGVQRLVAAKPAKSTRRGAARSAAPKPVARTASFDTTRKNPLGPTRIPLRIRTPGTARRRGSWQRRVVAAGVVCALGCVALFAWLRLAQHADQTPRQVVEDMLKPLQTLLARGDARSQKQDSQNDAVARQAAAPGGTAAQSPGGAAVRAEVVPSVRKPDMASGTASVTASASSSTETSTSVVASARNAATPTALSSDTRSSSTRPVARMDTHRPAAARYAANSASHGSGFAHGAYVSGRPGASAAAKRNAMRAPDWLGTDDYDSVTMSAALHLLDHAAPARSNAVPANSTEWANHLSQRRVTEIPDRFTR</sequence>
<evidence type="ECO:0000256" key="2">
    <source>
        <dbReference type="SAM" id="Phobius"/>
    </source>
</evidence>
<feature type="compositionally biased region" description="Low complexity" evidence="1">
    <location>
        <begin position="237"/>
        <end position="261"/>
    </location>
</feature>
<feature type="transmembrane region" description="Helical" evidence="2">
    <location>
        <begin position="143"/>
        <end position="163"/>
    </location>
</feature>
<gene>
    <name evidence="3" type="ORF">LJ656_21100</name>
</gene>
<keyword evidence="2" id="KW-0812">Transmembrane</keyword>
<comment type="caution">
    <text evidence="3">The sequence shown here is derived from an EMBL/GenBank/DDBJ whole genome shotgun (WGS) entry which is preliminary data.</text>
</comment>
<organism evidence="3 4">
    <name type="scientific">Paraburkholderia sejongensis</name>
    <dbReference type="NCBI Taxonomy" id="2886946"/>
    <lineage>
        <taxon>Bacteria</taxon>
        <taxon>Pseudomonadati</taxon>
        <taxon>Pseudomonadota</taxon>
        <taxon>Betaproteobacteria</taxon>
        <taxon>Burkholderiales</taxon>
        <taxon>Burkholderiaceae</taxon>
        <taxon>Paraburkholderia</taxon>
    </lineage>
</organism>
<dbReference type="EMBL" id="JAJITD010000010">
    <property type="protein sequence ID" value="MCC8395092.1"/>
    <property type="molecule type" value="Genomic_DNA"/>
</dbReference>